<keyword evidence="1" id="KW-0808">Transferase</keyword>
<dbReference type="InterPro" id="IPR025724">
    <property type="entry name" value="GAG-pre-integrase_dom"/>
</dbReference>
<keyword evidence="4" id="KW-0255">Endonuclease</keyword>
<keyword evidence="6 11" id="KW-0695">RNA-directed DNA polymerase</keyword>
<dbReference type="InterPro" id="IPR012337">
    <property type="entry name" value="RNaseH-like_sf"/>
</dbReference>
<dbReference type="Pfam" id="PF17917">
    <property type="entry name" value="RT_RNaseH"/>
    <property type="match status" value="1"/>
</dbReference>
<name>A0A699GLK0_TANCI</name>
<feature type="region of interest" description="Disordered" evidence="8">
    <location>
        <begin position="1223"/>
        <end position="1288"/>
    </location>
</feature>
<dbReference type="GO" id="GO:0003676">
    <property type="term" value="F:nucleic acid binding"/>
    <property type="evidence" value="ECO:0007669"/>
    <property type="project" value="InterPro"/>
</dbReference>
<feature type="chain" id="PRO_5025444985" evidence="9">
    <location>
        <begin position="24"/>
        <end position="1861"/>
    </location>
</feature>
<dbReference type="GO" id="GO:0016787">
    <property type="term" value="F:hydrolase activity"/>
    <property type="evidence" value="ECO:0007669"/>
    <property type="project" value="UniProtKB-KW"/>
</dbReference>
<gene>
    <name evidence="11" type="ORF">Tci_001546</name>
</gene>
<dbReference type="InterPro" id="IPR041373">
    <property type="entry name" value="RT_RNaseH"/>
</dbReference>
<dbReference type="PROSITE" id="PS50994">
    <property type="entry name" value="INTEGRASE"/>
    <property type="match status" value="1"/>
</dbReference>
<feature type="compositionally biased region" description="Polar residues" evidence="8">
    <location>
        <begin position="1223"/>
        <end position="1266"/>
    </location>
</feature>
<dbReference type="InterPro" id="IPR043502">
    <property type="entry name" value="DNA/RNA_pol_sf"/>
</dbReference>
<dbReference type="FunFam" id="3.30.70.270:FF:000020">
    <property type="entry name" value="Transposon Tf2-6 polyprotein-like Protein"/>
    <property type="match status" value="1"/>
</dbReference>
<dbReference type="Gene3D" id="3.30.420.10">
    <property type="entry name" value="Ribonuclease H-like superfamily/Ribonuclease H"/>
    <property type="match status" value="1"/>
</dbReference>
<dbReference type="PANTHER" id="PTHR37984:SF5">
    <property type="entry name" value="PROTEIN NYNRIN-LIKE"/>
    <property type="match status" value="1"/>
</dbReference>
<dbReference type="EMBL" id="BKCJ010000080">
    <property type="protein sequence ID" value="GEU29568.1"/>
    <property type="molecule type" value="Genomic_DNA"/>
</dbReference>
<feature type="region of interest" description="Disordered" evidence="8">
    <location>
        <begin position="1428"/>
        <end position="1452"/>
    </location>
</feature>
<feature type="coiled-coil region" evidence="7">
    <location>
        <begin position="942"/>
        <end position="983"/>
    </location>
</feature>
<reference evidence="11" key="1">
    <citation type="journal article" date="2019" name="Sci. Rep.">
        <title>Draft genome of Tanacetum cinerariifolium, the natural source of mosquito coil.</title>
        <authorList>
            <person name="Yamashiro T."/>
            <person name="Shiraishi A."/>
            <person name="Satake H."/>
            <person name="Nakayama K."/>
        </authorList>
    </citation>
    <scope>NUCLEOTIDE SEQUENCE</scope>
</reference>
<dbReference type="SUPFAM" id="SSF56672">
    <property type="entry name" value="DNA/RNA polymerases"/>
    <property type="match status" value="2"/>
</dbReference>
<dbReference type="CDD" id="cd01647">
    <property type="entry name" value="RT_LTR"/>
    <property type="match status" value="1"/>
</dbReference>
<dbReference type="InterPro" id="IPR013103">
    <property type="entry name" value="RVT_2"/>
</dbReference>
<dbReference type="Pfam" id="PF00665">
    <property type="entry name" value="rve"/>
    <property type="match status" value="1"/>
</dbReference>
<dbReference type="GO" id="GO:0003964">
    <property type="term" value="F:RNA-directed DNA polymerase activity"/>
    <property type="evidence" value="ECO:0007669"/>
    <property type="project" value="UniProtKB-KW"/>
</dbReference>
<dbReference type="CDD" id="cd09274">
    <property type="entry name" value="RNase_HI_RT_Ty3"/>
    <property type="match status" value="1"/>
</dbReference>
<evidence type="ECO:0000256" key="8">
    <source>
        <dbReference type="SAM" id="MobiDB-lite"/>
    </source>
</evidence>
<dbReference type="InterPro" id="IPR036397">
    <property type="entry name" value="RNaseH_sf"/>
</dbReference>
<keyword evidence="3" id="KW-0540">Nuclease</keyword>
<keyword evidence="5" id="KW-0378">Hydrolase</keyword>
<evidence type="ECO:0000256" key="3">
    <source>
        <dbReference type="ARBA" id="ARBA00022722"/>
    </source>
</evidence>
<evidence type="ECO:0000256" key="4">
    <source>
        <dbReference type="ARBA" id="ARBA00022759"/>
    </source>
</evidence>
<dbReference type="Gene3D" id="3.10.10.10">
    <property type="entry name" value="HIV Type 1 Reverse Transcriptase, subunit A, domain 1"/>
    <property type="match status" value="1"/>
</dbReference>
<feature type="domain" description="Integrase catalytic" evidence="10">
    <location>
        <begin position="644"/>
        <end position="830"/>
    </location>
</feature>
<keyword evidence="7" id="KW-0175">Coiled coil</keyword>
<evidence type="ECO:0000256" key="9">
    <source>
        <dbReference type="SAM" id="SignalP"/>
    </source>
</evidence>
<dbReference type="Pfam" id="PF00078">
    <property type="entry name" value="RVT_1"/>
    <property type="match status" value="1"/>
</dbReference>
<dbReference type="SUPFAM" id="SSF53098">
    <property type="entry name" value="Ribonuclease H-like"/>
    <property type="match status" value="1"/>
</dbReference>
<evidence type="ECO:0000256" key="7">
    <source>
        <dbReference type="SAM" id="Coils"/>
    </source>
</evidence>
<sequence length="1861" mass="211882">MSLYKLASSLFLQTLLSLTMTVGNEILIFNVESTLKYPRKHGDESINQIDILDTTCEDYFHEVLNVQKSVHPLSVSPTPSSDVVVASLSLSLTPFENSDFLLEETDVFLSLDDSIPPGIDNGIYDSEVDILFLEELLNDDTTNDLPPSKELKNDEIKMTKSSIEDPTELELKDLPPHLEGIDPNFCTHKVLMEDDFKLAVQYQRRVNLKIHEVIKAEVIKLLDAGLIHLISDSPWVSPVHLVPKKGGITVVINDNNELIPTRLMLERLAGNEFYCFLDGFSSYFQIPIDPQDEEKTTFTCPYGTFAYRRMPFGLCNAPRSFQRYMVAIFHDMIEKSMEVFMDDFLVFGDSFSSCLSHLDMMLKSCEDTNLVLNWKKCHFMVKDRIVHGHKIYSSGIEVDHAKVDVITKLPPPTTVKWIRSFLGHAGFYERFIQDFSQIARPMTHLLEKETPFVFSQECMESFEILKNKLTKTLILVAPDCDLPFEIIKTLSDAHTHYTTTKKELLPVVYAFAKFCSYLVLSKTIMYTDHSALKYLFAKQDAKPRLLWWILLLQEFDIEIRDKKGAENLAADHLSRLKNPHKGDLVEIEMNDNFPHESLNMIDLNDDSDPLWFADIANYLVGNVIVRGLSSHQKKKFFKDIRHYFWDDPYLFRNIIQICEIFYVWGIDFMGPFPSSRGNKYILVAVDYVSKWVEAKALPTNDALVVVKFLKQLFSRFGTPRAIINDRGTQFCYDQFAKVLEKYGVMHRLSTSYHPQTSGQVEVSNRGLKRILERTVGDHRKVELNELRDQAYENSLIYKEKTKKIHDLKIKNREFHVGDRVLPFNSRLKIFSGRTKGTGLCWGRVGKMMESRGQHGRMILESVENGPLIWPSVEENEVTRPKKYSELSATKVIQVDCDVKATNIILQGLPPEVYALAMPLSEQSNIVNQSEIEITSDSNIIPYSQYSVEIDNLKQNLSEHLKEKESLKQTITLLKNDFQKEESRNIDREIALEKQIKELNNIVFKRNQSAQIVHMLTKPQFFYDHTTKQALGFQNPFYLKKAQQLEPKHYDGNVTQKTNPIVIRDSEETLMLTKESQPNPSTRPTQVEVLKELPKVSMVHISLKKLKHYFASFDVEKVLVITALKDNLRKFKGKAMVDEAVILHPIDPELLKINVASLAPKLQNNKTTHYDYLKHNQEETATLREIVEHERSLNSLNTSLDYACDKLIAVTPINKTKKVRFTEPITSSGNTPIKTSPSSNVVSNKPMLSSKGENLPTSASGSQPSGNTKKDKIQQTPSSAKKNKLEAYPRNVRSSLKNKKSVVNTKDIAFVQNSKLNVNFDLQCVTCNGCLFSDNHDSCVLEFINTVNARVKSKSVKKPLKRKVWKSTGNVFTNIGYKWRPTGRTFTIVGNACPLSRITTTAKVPLRKPISLESNTPKPVVTLVYSRKPKASRNNVPDSKFKHNKSLSADKKEPNKTWDPQFLMLYLLLLMNAGTVKFGIDHVAKIMGYGDYQMGNVTISRVYFVEGLGHNLFSASKTKSWLWNRRLSHLNFGAINHLDRQGLVRGLPKLKFNKDHFCSACAMGKSTKKSHKPKSEDTNQEKLYLLHIDLCGPIRVESVNGKNVDPSAPEFIASIAGVVAQEPAESTGSPFSTTVDQDAPSPMKLDELGGILKNTTRLVARGYRQDEGIDFEESFASVARLEAIRIFLAFVAHKNMVVYQMDVKTAFFNGNLQVEVYVSQSDGFVDPDNPKHVYKLKKALYGLKQAPRAWYNMLSSFLLSQDFSKGSVDPTLFILDTPMVEKSKLDEDKEGKVVDPSHYRGMIGTILYLTASRPDLQFAICMCARFWLGLPKSTYMRSEGSFDTYEEPSIEDYGIRRILRLL</sequence>
<proteinExistence type="predicted"/>
<dbReference type="InterPro" id="IPR050951">
    <property type="entry name" value="Retrovirus_Pol_polyprotein"/>
</dbReference>
<dbReference type="Pfam" id="PF07727">
    <property type="entry name" value="RVT_2"/>
    <property type="match status" value="1"/>
</dbReference>
<dbReference type="GO" id="GO:0015074">
    <property type="term" value="P:DNA integration"/>
    <property type="evidence" value="ECO:0007669"/>
    <property type="project" value="InterPro"/>
</dbReference>
<dbReference type="InterPro" id="IPR001584">
    <property type="entry name" value="Integrase_cat-core"/>
</dbReference>
<dbReference type="InterPro" id="IPR043128">
    <property type="entry name" value="Rev_trsase/Diguanyl_cyclase"/>
</dbReference>
<evidence type="ECO:0000256" key="2">
    <source>
        <dbReference type="ARBA" id="ARBA00022695"/>
    </source>
</evidence>
<dbReference type="GO" id="GO:0004519">
    <property type="term" value="F:endonuclease activity"/>
    <property type="evidence" value="ECO:0007669"/>
    <property type="project" value="UniProtKB-KW"/>
</dbReference>
<protein>
    <submittedName>
        <fullName evidence="11">Reverse transcriptase domain-containing protein</fullName>
    </submittedName>
</protein>
<evidence type="ECO:0000256" key="6">
    <source>
        <dbReference type="ARBA" id="ARBA00022918"/>
    </source>
</evidence>
<comment type="caution">
    <text evidence="11">The sequence shown here is derived from an EMBL/GenBank/DDBJ whole genome shotgun (WGS) entry which is preliminary data.</text>
</comment>
<feature type="signal peptide" evidence="9">
    <location>
        <begin position="1"/>
        <end position="23"/>
    </location>
</feature>
<evidence type="ECO:0000259" key="10">
    <source>
        <dbReference type="PROSITE" id="PS50994"/>
    </source>
</evidence>
<dbReference type="InterPro" id="IPR000477">
    <property type="entry name" value="RT_dom"/>
</dbReference>
<dbReference type="Gene3D" id="3.30.70.270">
    <property type="match status" value="2"/>
</dbReference>
<organism evidence="11">
    <name type="scientific">Tanacetum cinerariifolium</name>
    <name type="common">Dalmatian daisy</name>
    <name type="synonym">Chrysanthemum cinerariifolium</name>
    <dbReference type="NCBI Taxonomy" id="118510"/>
    <lineage>
        <taxon>Eukaryota</taxon>
        <taxon>Viridiplantae</taxon>
        <taxon>Streptophyta</taxon>
        <taxon>Embryophyta</taxon>
        <taxon>Tracheophyta</taxon>
        <taxon>Spermatophyta</taxon>
        <taxon>Magnoliopsida</taxon>
        <taxon>eudicotyledons</taxon>
        <taxon>Gunneridae</taxon>
        <taxon>Pentapetalae</taxon>
        <taxon>asterids</taxon>
        <taxon>campanulids</taxon>
        <taxon>Asterales</taxon>
        <taxon>Asteraceae</taxon>
        <taxon>Asteroideae</taxon>
        <taxon>Anthemideae</taxon>
        <taxon>Anthemidinae</taxon>
        <taxon>Tanacetum</taxon>
    </lineage>
</organism>
<keyword evidence="2" id="KW-0548">Nucleotidyltransferase</keyword>
<dbReference type="PANTHER" id="PTHR37984">
    <property type="entry name" value="PROTEIN CBG26694"/>
    <property type="match status" value="1"/>
</dbReference>
<keyword evidence="9" id="KW-0732">Signal</keyword>
<dbReference type="Pfam" id="PF13976">
    <property type="entry name" value="gag_pre-integrs"/>
    <property type="match status" value="1"/>
</dbReference>
<accession>A0A699GLK0</accession>
<evidence type="ECO:0000313" key="11">
    <source>
        <dbReference type="EMBL" id="GEU29568.1"/>
    </source>
</evidence>
<evidence type="ECO:0000256" key="5">
    <source>
        <dbReference type="ARBA" id="ARBA00022801"/>
    </source>
</evidence>
<evidence type="ECO:0000256" key="1">
    <source>
        <dbReference type="ARBA" id="ARBA00022679"/>
    </source>
</evidence>